<name>A0A7W9BV74_9SPHN</name>
<organism evidence="2 3">
    <name type="scientific">Sphingomonas prati</name>
    <dbReference type="NCBI Taxonomy" id="1843237"/>
    <lineage>
        <taxon>Bacteria</taxon>
        <taxon>Pseudomonadati</taxon>
        <taxon>Pseudomonadota</taxon>
        <taxon>Alphaproteobacteria</taxon>
        <taxon>Sphingomonadales</taxon>
        <taxon>Sphingomonadaceae</taxon>
        <taxon>Sphingomonas</taxon>
    </lineage>
</organism>
<dbReference type="RefSeq" id="WP_157177699.1">
    <property type="nucleotide sequence ID" value="NZ_BMJP01000006.1"/>
</dbReference>
<protein>
    <submittedName>
        <fullName evidence="2">Uncharacterized protein</fullName>
    </submittedName>
</protein>
<proteinExistence type="predicted"/>
<dbReference type="EMBL" id="JACIJR010000008">
    <property type="protein sequence ID" value="MBB5730646.1"/>
    <property type="molecule type" value="Genomic_DNA"/>
</dbReference>
<keyword evidence="1" id="KW-0812">Transmembrane</keyword>
<keyword evidence="3" id="KW-1185">Reference proteome</keyword>
<evidence type="ECO:0000256" key="1">
    <source>
        <dbReference type="SAM" id="Phobius"/>
    </source>
</evidence>
<gene>
    <name evidence="2" type="ORF">FHS99_003152</name>
</gene>
<dbReference type="AlphaFoldDB" id="A0A7W9BV74"/>
<keyword evidence="1" id="KW-1133">Transmembrane helix</keyword>
<evidence type="ECO:0000313" key="2">
    <source>
        <dbReference type="EMBL" id="MBB5730646.1"/>
    </source>
</evidence>
<sequence>MGAALLLLNPLIDPYTVGPIPIRAAALTVLIAAGTLTYAAAAFLFRAFSLAELKRLRK</sequence>
<accession>A0A7W9BV74</accession>
<keyword evidence="1" id="KW-0472">Membrane</keyword>
<comment type="caution">
    <text evidence="2">The sequence shown here is derived from an EMBL/GenBank/DDBJ whole genome shotgun (WGS) entry which is preliminary data.</text>
</comment>
<reference evidence="2 3" key="1">
    <citation type="submission" date="2020-08" db="EMBL/GenBank/DDBJ databases">
        <title>Genomic Encyclopedia of Type Strains, Phase IV (KMG-IV): sequencing the most valuable type-strain genomes for metagenomic binning, comparative biology and taxonomic classification.</title>
        <authorList>
            <person name="Goeker M."/>
        </authorList>
    </citation>
    <scope>NUCLEOTIDE SEQUENCE [LARGE SCALE GENOMIC DNA]</scope>
    <source>
        <strain evidence="2 3">DSM 103336</strain>
    </source>
</reference>
<feature type="transmembrane region" description="Helical" evidence="1">
    <location>
        <begin position="20"/>
        <end position="48"/>
    </location>
</feature>
<dbReference type="Proteomes" id="UP000546701">
    <property type="component" value="Unassembled WGS sequence"/>
</dbReference>
<evidence type="ECO:0000313" key="3">
    <source>
        <dbReference type="Proteomes" id="UP000546701"/>
    </source>
</evidence>